<dbReference type="EMBL" id="LK028586">
    <property type="protein sequence ID" value="CDS22445.1"/>
    <property type="molecule type" value="Genomic_DNA"/>
</dbReference>
<gene>
    <name evidence="2" type="ORF">EgrG_000364800</name>
</gene>
<evidence type="ECO:0000256" key="1">
    <source>
        <dbReference type="SAM" id="MobiDB-lite"/>
    </source>
</evidence>
<sequence length="177" mass="19297">MRARQEVGAASGSHEHRIDNAPSFKITAMRGARRRRSSAQLQRLPPSAVKRSAKRIHHVSRNCPVHGKKAKAAVAATARTKRTPPSSSSHSTPCMFTRIMNFIVAKTCFNDLAEVGRVCGLRRTDKTVTKSKDGDWIHHPSPQTDCTSGSIGIEGEVLQKAITASLTFAILEVETTL</sequence>
<dbReference type="WBParaSite" id="EgrG_000364800">
    <property type="protein sequence ID" value="EgrG_000364800"/>
    <property type="gene ID" value="EgrG_000364800"/>
</dbReference>
<evidence type="ECO:0000313" key="4">
    <source>
        <dbReference type="WBParaSite" id="EgrG_000364800"/>
    </source>
</evidence>
<protein>
    <submittedName>
        <fullName evidence="2 4">Uncharacterized protein</fullName>
    </submittedName>
</protein>
<reference evidence="2" key="2">
    <citation type="submission" date="2014-06" db="EMBL/GenBank/DDBJ databases">
        <authorList>
            <person name="Aslett M."/>
        </authorList>
    </citation>
    <scope>NUCLEOTIDE SEQUENCE</scope>
</reference>
<reference evidence="4" key="3">
    <citation type="submission" date="2020-10" db="UniProtKB">
        <authorList>
            <consortium name="WormBaseParasite"/>
        </authorList>
    </citation>
    <scope>IDENTIFICATION</scope>
</reference>
<organism evidence="2">
    <name type="scientific">Echinococcus granulosus</name>
    <name type="common">Hydatid tapeworm</name>
    <dbReference type="NCBI Taxonomy" id="6210"/>
    <lineage>
        <taxon>Eukaryota</taxon>
        <taxon>Metazoa</taxon>
        <taxon>Spiralia</taxon>
        <taxon>Lophotrochozoa</taxon>
        <taxon>Platyhelminthes</taxon>
        <taxon>Cestoda</taxon>
        <taxon>Eucestoda</taxon>
        <taxon>Cyclophyllidea</taxon>
        <taxon>Taeniidae</taxon>
        <taxon>Echinococcus</taxon>
        <taxon>Echinococcus granulosus group</taxon>
    </lineage>
</organism>
<evidence type="ECO:0000313" key="2">
    <source>
        <dbReference type="EMBL" id="CDS22445.1"/>
    </source>
</evidence>
<feature type="region of interest" description="Disordered" evidence="1">
    <location>
        <begin position="1"/>
        <end position="23"/>
    </location>
</feature>
<feature type="region of interest" description="Disordered" evidence="1">
    <location>
        <begin position="29"/>
        <end position="48"/>
    </location>
</feature>
<dbReference type="Proteomes" id="UP000492820">
    <property type="component" value="Unassembled WGS sequence"/>
</dbReference>
<dbReference type="AlphaFoldDB" id="A0A068WRL0"/>
<accession>A0A068WRL0</accession>
<evidence type="ECO:0000313" key="3">
    <source>
        <dbReference type="Proteomes" id="UP000492820"/>
    </source>
</evidence>
<proteinExistence type="predicted"/>
<reference evidence="2 3" key="1">
    <citation type="journal article" date="2013" name="Nature">
        <title>The genomes of four tapeworm species reveal adaptations to parasitism.</title>
        <authorList>
            <person name="Tsai I.J."/>
            <person name="Zarowiecki M."/>
            <person name="Holroyd N."/>
            <person name="Garciarrubio A."/>
            <person name="Sanchez-Flores A."/>
            <person name="Brooks K.L."/>
            <person name="Tracey A."/>
            <person name="Bobes R.J."/>
            <person name="Fragoso G."/>
            <person name="Sciutto E."/>
            <person name="Aslett M."/>
            <person name="Beasley H."/>
            <person name="Bennett H.M."/>
            <person name="Cai J."/>
            <person name="Camicia F."/>
            <person name="Clark R."/>
            <person name="Cucher M."/>
            <person name="De Silva N."/>
            <person name="Day T.A."/>
            <person name="Deplazes P."/>
            <person name="Estrada K."/>
            <person name="Fernandez C."/>
            <person name="Holland P.W."/>
            <person name="Hou J."/>
            <person name="Hu S."/>
            <person name="Huckvale T."/>
            <person name="Hung S.S."/>
            <person name="Kamenetzky L."/>
            <person name="Keane J.A."/>
            <person name="Kiss F."/>
            <person name="Koziol U."/>
            <person name="Lambert O."/>
            <person name="Liu K."/>
            <person name="Luo X."/>
            <person name="Luo Y."/>
            <person name="Macchiaroli N."/>
            <person name="Nichol S."/>
            <person name="Paps J."/>
            <person name="Parkinson J."/>
            <person name="Pouchkina-Stantcheva N."/>
            <person name="Riddiford N."/>
            <person name="Rosenzvit M."/>
            <person name="Salinas G."/>
            <person name="Wasmuth J.D."/>
            <person name="Zamanian M."/>
            <person name="Zheng Y."/>
            <person name="Cai X."/>
            <person name="Soberon X."/>
            <person name="Olson P.D."/>
            <person name="Laclette J.P."/>
            <person name="Brehm K."/>
            <person name="Berriman M."/>
            <person name="Garciarrubio A."/>
            <person name="Bobes R.J."/>
            <person name="Fragoso G."/>
            <person name="Sanchez-Flores A."/>
            <person name="Estrada K."/>
            <person name="Cevallos M.A."/>
            <person name="Morett E."/>
            <person name="Gonzalez V."/>
            <person name="Portillo T."/>
            <person name="Ochoa-Leyva A."/>
            <person name="Jose M.V."/>
            <person name="Sciutto E."/>
            <person name="Landa A."/>
            <person name="Jimenez L."/>
            <person name="Valdes V."/>
            <person name="Carrero J.C."/>
            <person name="Larralde C."/>
            <person name="Morales-Montor J."/>
            <person name="Limon-Lason J."/>
            <person name="Soberon X."/>
            <person name="Laclette J.P."/>
        </authorList>
    </citation>
    <scope>NUCLEOTIDE SEQUENCE [LARGE SCALE GENOMIC DNA]</scope>
</reference>
<name>A0A068WRL0_ECHGR</name>